<name>A0A9W6YJ04_9STRA</name>
<reference evidence="1" key="1">
    <citation type="submission" date="2023-04" db="EMBL/GenBank/DDBJ databases">
        <title>Phytophthora lilii NBRC 32176.</title>
        <authorList>
            <person name="Ichikawa N."/>
            <person name="Sato H."/>
            <person name="Tonouchi N."/>
        </authorList>
    </citation>
    <scope>NUCLEOTIDE SEQUENCE</scope>
    <source>
        <strain evidence="1">NBRC 32176</strain>
    </source>
</reference>
<sequence length="77" mass="8717">MDPFRSQASLPVEVANRLSEDLHEVYAAFFPVAVPRDGKALKSFQGGEPQDPHRVFPVNMDDGFDFWDYTQQPGSIF</sequence>
<evidence type="ECO:0000313" key="1">
    <source>
        <dbReference type="EMBL" id="GMF65781.1"/>
    </source>
</evidence>
<accession>A0A9W6YJ04</accession>
<dbReference type="Proteomes" id="UP001165083">
    <property type="component" value="Unassembled WGS sequence"/>
</dbReference>
<dbReference type="EMBL" id="BSXW01012503">
    <property type="protein sequence ID" value="GMF65781.1"/>
    <property type="molecule type" value="Genomic_DNA"/>
</dbReference>
<organism evidence="1 2">
    <name type="scientific">Phytophthora lilii</name>
    <dbReference type="NCBI Taxonomy" id="2077276"/>
    <lineage>
        <taxon>Eukaryota</taxon>
        <taxon>Sar</taxon>
        <taxon>Stramenopiles</taxon>
        <taxon>Oomycota</taxon>
        <taxon>Peronosporomycetes</taxon>
        <taxon>Peronosporales</taxon>
        <taxon>Peronosporaceae</taxon>
        <taxon>Phytophthora</taxon>
    </lineage>
</organism>
<dbReference type="AlphaFoldDB" id="A0A9W6YJ04"/>
<keyword evidence="2" id="KW-1185">Reference proteome</keyword>
<comment type="caution">
    <text evidence="1">The sequence shown here is derived from an EMBL/GenBank/DDBJ whole genome shotgun (WGS) entry which is preliminary data.</text>
</comment>
<proteinExistence type="predicted"/>
<dbReference type="OrthoDB" id="132331at2759"/>
<gene>
    <name evidence="1" type="ORF">Plil01_001838600</name>
</gene>
<evidence type="ECO:0000313" key="2">
    <source>
        <dbReference type="Proteomes" id="UP001165083"/>
    </source>
</evidence>
<protein>
    <submittedName>
        <fullName evidence="1">Unnamed protein product</fullName>
    </submittedName>
</protein>